<feature type="transmembrane region" description="Helical" evidence="1">
    <location>
        <begin position="49"/>
        <end position="69"/>
    </location>
</feature>
<organism evidence="2">
    <name type="scientific">Myoviridae sp. ct3Oc10</name>
    <dbReference type="NCBI Taxonomy" id="2825025"/>
    <lineage>
        <taxon>Viruses</taxon>
        <taxon>Duplodnaviria</taxon>
        <taxon>Heunggongvirae</taxon>
        <taxon>Uroviricota</taxon>
        <taxon>Caudoviricetes</taxon>
    </lineage>
</organism>
<name>A0A8S5U743_9CAUD</name>
<proteinExistence type="predicted"/>
<sequence length="90" mass="11098">MFHTRFYCFYYFYYLRIFWLSKFPVQFWYTSFRLPSSQLFKIQGGCLLVKIRSAVCFSLLLAPFFHVLVNHIKPIKRCVYCYRHTARRAF</sequence>
<reference evidence="2" key="1">
    <citation type="journal article" date="2021" name="Proc. Natl. Acad. Sci. U.S.A.">
        <title>A Catalog of Tens of Thousands of Viruses from Human Metagenomes Reveals Hidden Associations with Chronic Diseases.</title>
        <authorList>
            <person name="Tisza M.J."/>
            <person name="Buck C.B."/>
        </authorList>
    </citation>
    <scope>NUCLEOTIDE SEQUENCE</scope>
    <source>
        <strain evidence="2">Ct3Oc10</strain>
    </source>
</reference>
<feature type="transmembrane region" description="Helical" evidence="1">
    <location>
        <begin position="7"/>
        <end position="29"/>
    </location>
</feature>
<evidence type="ECO:0000256" key="1">
    <source>
        <dbReference type="SAM" id="Phobius"/>
    </source>
</evidence>
<keyword evidence="1" id="KW-1133">Transmembrane helix</keyword>
<dbReference type="EMBL" id="BK016023">
    <property type="protein sequence ID" value="DAF90253.1"/>
    <property type="molecule type" value="Genomic_DNA"/>
</dbReference>
<keyword evidence="1" id="KW-0472">Membrane</keyword>
<accession>A0A8S5U743</accession>
<protein>
    <submittedName>
        <fullName evidence="2">Uncharacterized protein</fullName>
    </submittedName>
</protein>
<keyword evidence="1" id="KW-0812">Transmembrane</keyword>
<evidence type="ECO:0000313" key="2">
    <source>
        <dbReference type="EMBL" id="DAF90253.1"/>
    </source>
</evidence>